<accession>A0AAQ5ZSR3</accession>
<dbReference type="PANTHER" id="PTHR12308:SF20">
    <property type="entry name" value="ANOCTAMIN-2"/>
    <property type="match status" value="1"/>
</dbReference>
<proteinExistence type="inferred from homology"/>
<feature type="transmembrane region" description="Helical" evidence="8">
    <location>
        <begin position="423"/>
        <end position="440"/>
    </location>
</feature>
<feature type="compositionally biased region" description="Basic and acidic residues" evidence="10">
    <location>
        <begin position="1000"/>
        <end position="1016"/>
    </location>
</feature>
<evidence type="ECO:0000313" key="14">
    <source>
        <dbReference type="Proteomes" id="UP001501940"/>
    </source>
</evidence>
<dbReference type="Pfam" id="PF16178">
    <property type="entry name" value="Anoct_dimer"/>
    <property type="match status" value="1"/>
</dbReference>
<dbReference type="GO" id="GO:0046983">
    <property type="term" value="F:protein dimerization activity"/>
    <property type="evidence" value="ECO:0007669"/>
    <property type="project" value="InterPro"/>
</dbReference>
<keyword evidence="3" id="KW-1003">Cell membrane</keyword>
<feature type="compositionally biased region" description="Low complexity" evidence="10">
    <location>
        <begin position="1227"/>
        <end position="1254"/>
    </location>
</feature>
<dbReference type="InterPro" id="IPR049452">
    <property type="entry name" value="Anoctamin_TM"/>
</dbReference>
<evidence type="ECO:0000256" key="2">
    <source>
        <dbReference type="ARBA" id="ARBA00009671"/>
    </source>
</evidence>
<keyword evidence="5 8" id="KW-1133">Transmembrane helix</keyword>
<dbReference type="GO" id="GO:0005886">
    <property type="term" value="C:plasma membrane"/>
    <property type="evidence" value="ECO:0007669"/>
    <property type="project" value="UniProtKB-SubCell"/>
</dbReference>
<comment type="similarity">
    <text evidence="2 8">Belongs to the anoctamin family.</text>
</comment>
<feature type="transmembrane region" description="Helical" evidence="8">
    <location>
        <begin position="347"/>
        <end position="374"/>
    </location>
</feature>
<keyword evidence="4 8" id="KW-0812">Transmembrane</keyword>
<feature type="compositionally biased region" description="Acidic residues" evidence="10">
    <location>
        <begin position="1058"/>
        <end position="1067"/>
    </location>
</feature>
<dbReference type="Proteomes" id="UP001501940">
    <property type="component" value="Chromosome 3"/>
</dbReference>
<feature type="transmembrane region" description="Helical" evidence="8">
    <location>
        <begin position="621"/>
        <end position="638"/>
    </location>
</feature>
<evidence type="ECO:0000256" key="5">
    <source>
        <dbReference type="ARBA" id="ARBA00022989"/>
    </source>
</evidence>
<feature type="transmembrane region" description="Helical" evidence="8">
    <location>
        <begin position="579"/>
        <end position="600"/>
    </location>
</feature>
<evidence type="ECO:0000256" key="7">
    <source>
        <dbReference type="ARBA" id="ARBA00023180"/>
    </source>
</evidence>
<feature type="compositionally biased region" description="Polar residues" evidence="10">
    <location>
        <begin position="1199"/>
        <end position="1226"/>
    </location>
</feature>
<dbReference type="KEGG" id="aoce:111571939"/>
<feature type="compositionally biased region" description="Acidic residues" evidence="10">
    <location>
        <begin position="1017"/>
        <end position="1035"/>
    </location>
</feature>
<dbReference type="GO" id="GO:0005229">
    <property type="term" value="F:intracellularly calcium-gated chloride channel activity"/>
    <property type="evidence" value="ECO:0007669"/>
    <property type="project" value="TreeGrafter"/>
</dbReference>
<keyword evidence="14" id="KW-1185">Reference proteome</keyword>
<reference evidence="13" key="2">
    <citation type="submission" date="2025-08" db="UniProtKB">
        <authorList>
            <consortium name="Ensembl"/>
        </authorList>
    </citation>
    <scope>IDENTIFICATION</scope>
</reference>
<evidence type="ECO:0000259" key="12">
    <source>
        <dbReference type="Pfam" id="PF16178"/>
    </source>
</evidence>
<evidence type="ECO:0000313" key="13">
    <source>
        <dbReference type="Ensembl" id="ENSAOCP00000069098.1"/>
    </source>
</evidence>
<feature type="domain" description="Anoctamin transmembrane" evidence="11">
    <location>
        <begin position="336"/>
        <end position="940"/>
    </location>
</feature>
<feature type="domain" description="Anoctamin dimerisation" evidence="12">
    <location>
        <begin position="60"/>
        <end position="333"/>
    </location>
</feature>
<name>A0AAQ5ZSR3_AMPOC</name>
<dbReference type="RefSeq" id="XP_023131148.3">
    <property type="nucleotide sequence ID" value="XM_023275380.3"/>
</dbReference>
<feature type="compositionally biased region" description="Acidic residues" evidence="10">
    <location>
        <begin position="981"/>
        <end position="994"/>
    </location>
</feature>
<dbReference type="GeneID" id="111571939"/>
<comment type="subcellular location">
    <subcellularLocation>
        <location evidence="1">Cell membrane</location>
        <topology evidence="1">Multi-pass membrane protein</topology>
    </subcellularLocation>
    <subcellularLocation>
        <location evidence="8">Membrane</location>
        <topology evidence="8">Multi-pass membrane protein</topology>
    </subcellularLocation>
</comment>
<evidence type="ECO:0000259" key="11">
    <source>
        <dbReference type="Pfam" id="PF04547"/>
    </source>
</evidence>
<keyword evidence="7" id="KW-0325">Glycoprotein</keyword>
<sequence>MPFTTAMSESSSFHSAKLVSLAHSLSELGLDGANGGPVNPPDNDEPPPPESGIELGPGLFFADGKRKVDYVLCYKYKKRRASKPRLSVTSNGSLPVPIPMPITGRWDSEAESGEAGAPAGDMEESKLSEEEKALMREEFESGLLEAGLQLERDKERSNCLSFIRLHIPWPILSREAELQKIKVAVKKKCELRKRTGTAGAWDSLVTKVNTPFQPDVPDFDVHKDSQTNLHFKTLKHPFIRDKLHLYDINSTETVFDNATRSRIVAEIISRTTCRHSCQTTGINSLLARGVYISAYPLHDGSFTRRGRRDQRNDRQLLHEEWANYGVMHKYQPVDLIRKYFGEQIGLYFAWLGVYTQLLIPPSVLGIIVFLYGIFTVDTNVPSQETCDDNLNITMCPLCDGVCDYWHLSTVCSLARASYLFDNGATVFFAIFMSLWAAWFLEHWKRRQMCLKYSWDLTSLEDEEERVKEEMRPEYEEALQEKKAKVKAMSKKKMAQGGNGVDGEMDQMLASQQEPESLDIEDHLSGYLINMSTLLLLMFVTLSAVCGVAMYRICMLSVWSVNPDPEAKDSVRMTVTTTGIVLNMLVVLVLEEVYGAVAVWLTELELPKTKEEFQERLIFKSFFLKSMNAFAPIFYVAFFKGRFAGRPGDYVYLFGNYRMEECAPPGCLIELCIQLSMIMLGKQLIQNNVCEILIPKLKKMYRTIREQKGQKRAAEDEENETEEKRQKQQFDKDFILEPFEGLSPEYMEMVIQFGFVTLFVASFPLAPAFALLNNVIEIRLDASKFVTEIRRPDAVRCKDIGIWYNILCGISKFSVITNAFVISFTSEFVPRMVYQYMYSVNGTMSGYTEHSLSYFNVSNFLPGSAPTSTLITGVSMCRYKDYRDPPWDADAYTFSKQYWSILAAKLAFVIFFQNLAMFLSMLVAWMIPDVPRSLREQLQKENMMLMEFLLNQDQESCAKSHTPRHSLYPTSIEIVVEGPPEDKDEQQVEEDEDGVEINIGESRRSSDSDPEIGKSFEEVEENGQEEREGEGEDEGGEAARTEMETDGEEKEEDGKGGDEQEGEEEKDEGEQKKEEEHEEDAKAVENENFTVDLDSFMSELGLLDEEPSSSASRDKELPRSGSEQENQTDKKPVSLPSSKRGSSQSLKGSRAEITASDSTRIFSLIAPPPKEQGSRAKTRCSTLPSRHRGAEACYSLPRPSHSTSLTKIQQPATLTTPVPLGSSSNPFSPAHSPALSPSPSASSSSSSQPTLAQQAKAPTELFVLKGPPPQQPRSRGKARCSTLPPRQRAPGPEDHSTKPSHSTSFTKLGDRIPPSPSELKRNTPV</sequence>
<keyword evidence="6 8" id="KW-0472">Membrane</keyword>
<reference evidence="13 14" key="1">
    <citation type="submission" date="2022-01" db="EMBL/GenBank/DDBJ databases">
        <title>A chromosome-scale genome assembly of the false clownfish, Amphiprion ocellaris.</title>
        <authorList>
            <person name="Ryu T."/>
        </authorList>
    </citation>
    <scope>NUCLEOTIDE SEQUENCE [LARGE SCALE GENOMIC DNA]</scope>
</reference>
<evidence type="ECO:0000256" key="9">
    <source>
        <dbReference type="SAM" id="Coils"/>
    </source>
</evidence>
<dbReference type="PANTHER" id="PTHR12308">
    <property type="entry name" value="ANOCTAMIN"/>
    <property type="match status" value="1"/>
</dbReference>
<evidence type="ECO:0000256" key="4">
    <source>
        <dbReference type="ARBA" id="ARBA00022692"/>
    </source>
</evidence>
<dbReference type="GeneTree" id="ENSGT00940000155840"/>
<evidence type="ECO:0000256" key="3">
    <source>
        <dbReference type="ARBA" id="ARBA00022475"/>
    </source>
</evidence>
<feature type="transmembrane region" description="Helical" evidence="8">
    <location>
        <begin position="533"/>
        <end position="559"/>
    </location>
</feature>
<organism evidence="13 14">
    <name type="scientific">Amphiprion ocellaris</name>
    <name type="common">Clown anemonefish</name>
    <dbReference type="NCBI Taxonomy" id="80972"/>
    <lineage>
        <taxon>Eukaryota</taxon>
        <taxon>Metazoa</taxon>
        <taxon>Chordata</taxon>
        <taxon>Craniata</taxon>
        <taxon>Vertebrata</taxon>
        <taxon>Euteleostomi</taxon>
        <taxon>Actinopterygii</taxon>
        <taxon>Neopterygii</taxon>
        <taxon>Teleostei</taxon>
        <taxon>Neoteleostei</taxon>
        <taxon>Acanthomorphata</taxon>
        <taxon>Ovalentaria</taxon>
        <taxon>Pomacentridae</taxon>
        <taxon>Amphiprion</taxon>
    </lineage>
</organism>
<reference evidence="13" key="3">
    <citation type="submission" date="2025-09" db="UniProtKB">
        <authorList>
            <consortium name="Ensembl"/>
        </authorList>
    </citation>
    <scope>IDENTIFICATION</scope>
</reference>
<feature type="transmembrane region" description="Helical" evidence="8">
    <location>
        <begin position="748"/>
        <end position="771"/>
    </location>
</feature>
<comment type="caution">
    <text evidence="8">Lacks conserved residue(s) required for the propagation of feature annotation.</text>
</comment>
<evidence type="ECO:0000256" key="1">
    <source>
        <dbReference type="ARBA" id="ARBA00004651"/>
    </source>
</evidence>
<keyword evidence="9" id="KW-0175">Coiled coil</keyword>
<feature type="region of interest" description="Disordered" evidence="10">
    <location>
        <begin position="978"/>
        <end position="1324"/>
    </location>
</feature>
<feature type="compositionally biased region" description="Basic and acidic residues" evidence="10">
    <location>
        <begin position="1068"/>
        <end position="1084"/>
    </location>
</feature>
<protein>
    <recommendedName>
        <fullName evidence="8">Anoctamin</fullName>
    </recommendedName>
</protein>
<feature type="compositionally biased region" description="Polar residues" evidence="10">
    <location>
        <begin position="1134"/>
        <end position="1146"/>
    </location>
</feature>
<feature type="region of interest" description="Disordered" evidence="10">
    <location>
        <begin position="29"/>
        <end position="58"/>
    </location>
</feature>
<feature type="transmembrane region" description="Helical" evidence="8">
    <location>
        <begin position="905"/>
        <end position="926"/>
    </location>
</feature>
<dbReference type="InterPro" id="IPR007632">
    <property type="entry name" value="Anoctamin"/>
</dbReference>
<evidence type="ECO:0000256" key="10">
    <source>
        <dbReference type="SAM" id="MobiDB-lite"/>
    </source>
</evidence>
<dbReference type="Pfam" id="PF04547">
    <property type="entry name" value="Anoctamin"/>
    <property type="match status" value="1"/>
</dbReference>
<evidence type="ECO:0000256" key="8">
    <source>
        <dbReference type="RuleBase" id="RU280814"/>
    </source>
</evidence>
<dbReference type="InterPro" id="IPR032394">
    <property type="entry name" value="Anoct_dimer"/>
</dbReference>
<dbReference type="Ensembl" id="ENSAOCT00000040050.1">
    <property type="protein sequence ID" value="ENSAOCP00000069098.1"/>
    <property type="gene ID" value="ENSAOCG00000007980.2"/>
</dbReference>
<feature type="region of interest" description="Disordered" evidence="10">
    <location>
        <begin position="99"/>
        <end position="124"/>
    </location>
</feature>
<evidence type="ECO:0000256" key="6">
    <source>
        <dbReference type="ARBA" id="ARBA00023136"/>
    </source>
</evidence>
<feature type="coiled-coil region" evidence="9">
    <location>
        <begin position="696"/>
        <end position="730"/>
    </location>
</feature>